<comment type="caution">
    <text evidence="5">The sequence shown here is derived from an EMBL/GenBank/DDBJ whole genome shotgun (WGS) entry which is preliminary data.</text>
</comment>
<dbReference type="InterPro" id="IPR011990">
    <property type="entry name" value="TPR-like_helical_dom_sf"/>
</dbReference>
<dbReference type="Pfam" id="PF13181">
    <property type="entry name" value="TPR_8"/>
    <property type="match status" value="1"/>
</dbReference>
<dbReference type="Gene3D" id="1.25.40.10">
    <property type="entry name" value="Tetratricopeptide repeat domain"/>
    <property type="match status" value="1"/>
</dbReference>
<dbReference type="VEuPathDB" id="FungiDB:TAPDE_003302"/>
<dbReference type="Gene3D" id="3.80.10.10">
    <property type="entry name" value="Ribonuclease Inhibitor"/>
    <property type="match status" value="1"/>
</dbReference>
<evidence type="ECO:0000259" key="4">
    <source>
        <dbReference type="PROSITE" id="PS50181"/>
    </source>
</evidence>
<dbReference type="PROSITE" id="PS50181">
    <property type="entry name" value="FBOX"/>
    <property type="match status" value="1"/>
</dbReference>
<dbReference type="eggNOG" id="ENOG502S69X">
    <property type="taxonomic scope" value="Eukaryota"/>
</dbReference>
<dbReference type="SUPFAM" id="SSF48452">
    <property type="entry name" value="TPR-like"/>
    <property type="match status" value="1"/>
</dbReference>
<name>R4XCA0_TAPDE</name>
<evidence type="ECO:0000256" key="3">
    <source>
        <dbReference type="PROSITE-ProRule" id="PRU00339"/>
    </source>
</evidence>
<dbReference type="PROSITE" id="PS50005">
    <property type="entry name" value="TPR"/>
    <property type="match status" value="2"/>
</dbReference>
<feature type="repeat" description="TPR" evidence="3">
    <location>
        <begin position="71"/>
        <end position="104"/>
    </location>
</feature>
<dbReference type="InterPro" id="IPR001810">
    <property type="entry name" value="F-box_dom"/>
</dbReference>
<evidence type="ECO:0000313" key="6">
    <source>
        <dbReference type="Proteomes" id="UP000013776"/>
    </source>
</evidence>
<accession>R4XCA0</accession>
<feature type="repeat" description="TPR" evidence="3">
    <location>
        <begin position="37"/>
        <end position="70"/>
    </location>
</feature>
<dbReference type="InterPro" id="IPR032675">
    <property type="entry name" value="LRR_dom_sf"/>
</dbReference>
<evidence type="ECO:0000256" key="2">
    <source>
        <dbReference type="ARBA" id="ARBA00022803"/>
    </source>
</evidence>
<dbReference type="EMBL" id="CAHR02000129">
    <property type="protein sequence ID" value="CCG83200.1"/>
    <property type="molecule type" value="Genomic_DNA"/>
</dbReference>
<dbReference type="SUPFAM" id="SSF52047">
    <property type="entry name" value="RNI-like"/>
    <property type="match status" value="1"/>
</dbReference>
<dbReference type="Gene3D" id="1.20.1280.50">
    <property type="match status" value="1"/>
</dbReference>
<evidence type="ECO:0000313" key="5">
    <source>
        <dbReference type="EMBL" id="CCG83200.1"/>
    </source>
</evidence>
<sequence>MNSIKDQARAAITSRDYHAAGRLLDKAIGISMASPDIALYDMRAAVYEKLGQLSDALADSKQILQIDPKDARGYLRAGKIYQLLNKDKSALECYRRGCKMVPTTVSLYKILKQLLKAVDTRINAKVVRLDPFSVLPMELIREVVSYLSFPQKLCCLGVSRSWKALLTADSRFYGRLDLISDCRRRPKIAVVEAYIKKAKGRLEYLMTDVNLKTESLRFHLKFAKDLTILCIPYRRSLLPDLHKARGLKRLTLTYEDDLGPAPSYHQAMHLIRRFSVLTHFKSMTIGDVEADAHATLCNPEMSSLRVLELEADIVIHAKELFMWQDKPALVNLDTLKLVAIERHITAGLLVNTPDIWPKKIRSVRGKIFQPINSATMSIPSSIEEYDLDMLVPRQYYRPILSQAVKLVTVRYYDGELGHSDWQDMLSNAKAFSLLESSSPEQYREIMSRCNNLEVFIVSSSYESKVNDQDLLSFVKRNPNLRTLNLTNFKQITGVGLAKAVQDSPHLDELIIDGCDQIDLEVVKWIRGKMVRLRQKLPK</sequence>
<dbReference type="SMART" id="SM00028">
    <property type="entry name" value="TPR"/>
    <property type="match status" value="2"/>
</dbReference>
<proteinExistence type="predicted"/>
<dbReference type="PANTHER" id="PTHR22904:SF523">
    <property type="entry name" value="STRESS-INDUCED-PHOSPHOPROTEIN 1"/>
    <property type="match status" value="1"/>
</dbReference>
<dbReference type="Pfam" id="PF00646">
    <property type="entry name" value="F-box"/>
    <property type="match status" value="1"/>
</dbReference>
<evidence type="ECO:0000256" key="1">
    <source>
        <dbReference type="ARBA" id="ARBA00022737"/>
    </source>
</evidence>
<gene>
    <name evidence="5" type="ORF">TAPDE_003302</name>
</gene>
<reference evidence="5 6" key="1">
    <citation type="journal article" date="2013" name="MBio">
        <title>Genome sequencing of the plant pathogen Taphrina deformans, the causal agent of peach leaf curl.</title>
        <authorList>
            <person name="Cisse O.H."/>
            <person name="Almeida J.M.G.C.F."/>
            <person name="Fonseca A."/>
            <person name="Kumar A.A."/>
            <person name="Salojaervi J."/>
            <person name="Overmyer K."/>
            <person name="Hauser P.M."/>
            <person name="Pagni M."/>
        </authorList>
    </citation>
    <scope>NUCLEOTIDE SEQUENCE [LARGE SCALE GENOMIC DNA]</scope>
    <source>
        <strain evidence="6">PYCC 5710 / ATCC 11124 / CBS 356.35 / IMI 108563 / JCM 9778 / NBRC 8474</strain>
    </source>
</reference>
<keyword evidence="6" id="KW-1185">Reference proteome</keyword>
<dbReference type="PANTHER" id="PTHR22904">
    <property type="entry name" value="TPR REPEAT CONTAINING PROTEIN"/>
    <property type="match status" value="1"/>
</dbReference>
<dbReference type="STRING" id="1097556.R4XCA0"/>
<organism evidence="5 6">
    <name type="scientific">Taphrina deformans (strain PYCC 5710 / ATCC 11124 / CBS 356.35 / IMI 108563 / JCM 9778 / NBRC 8474)</name>
    <name type="common">Peach leaf curl fungus</name>
    <name type="synonym">Lalaria deformans</name>
    <dbReference type="NCBI Taxonomy" id="1097556"/>
    <lineage>
        <taxon>Eukaryota</taxon>
        <taxon>Fungi</taxon>
        <taxon>Dikarya</taxon>
        <taxon>Ascomycota</taxon>
        <taxon>Taphrinomycotina</taxon>
        <taxon>Taphrinomycetes</taxon>
        <taxon>Taphrinales</taxon>
        <taxon>Taphrinaceae</taxon>
        <taxon>Taphrina</taxon>
    </lineage>
</organism>
<keyword evidence="1" id="KW-0677">Repeat</keyword>
<protein>
    <submittedName>
        <fullName evidence="5">F-box domain protein</fullName>
    </submittedName>
</protein>
<dbReference type="GO" id="GO:0051879">
    <property type="term" value="F:Hsp90 protein binding"/>
    <property type="evidence" value="ECO:0007669"/>
    <property type="project" value="TreeGrafter"/>
</dbReference>
<dbReference type="InterPro" id="IPR019734">
    <property type="entry name" value="TPR_rpt"/>
</dbReference>
<dbReference type="InterPro" id="IPR036047">
    <property type="entry name" value="F-box-like_dom_sf"/>
</dbReference>
<dbReference type="OrthoDB" id="629492at2759"/>
<dbReference type="AlphaFoldDB" id="R4XCA0"/>
<keyword evidence="2 3" id="KW-0802">TPR repeat</keyword>
<feature type="domain" description="F-box" evidence="4">
    <location>
        <begin position="129"/>
        <end position="176"/>
    </location>
</feature>
<dbReference type="SUPFAM" id="SSF81383">
    <property type="entry name" value="F-box domain"/>
    <property type="match status" value="1"/>
</dbReference>
<dbReference type="Proteomes" id="UP000013776">
    <property type="component" value="Unassembled WGS sequence"/>
</dbReference>